<gene>
    <name evidence="1" type="ORF">SAMN05661044_01414</name>
</gene>
<sequence length="66" mass="7639">MEAVSKFFKEEKDFLYRKGEAKKSHDVVENLIIDFGFTDEQAEKAAEVTVDFVQKVRADLAKKKKN</sequence>
<protein>
    <submittedName>
        <fullName evidence="1">Uncharacterized protein</fullName>
    </submittedName>
</protein>
<name>A0A1H7KR00_OLID1</name>
<evidence type="ECO:0000313" key="1">
    <source>
        <dbReference type="EMBL" id="SEK88367.1"/>
    </source>
</evidence>
<dbReference type="RefSeq" id="WP_238383685.1">
    <property type="nucleotide sequence ID" value="NZ_FOAF01000001.1"/>
</dbReference>
<dbReference type="AlphaFoldDB" id="A0A1H7KR00"/>
<reference evidence="2" key="1">
    <citation type="submission" date="2016-10" db="EMBL/GenBank/DDBJ databases">
        <authorList>
            <person name="Varghese N."/>
            <person name="Submissions S."/>
        </authorList>
    </citation>
    <scope>NUCLEOTIDE SEQUENCE [LARGE SCALE GENOMIC DNA]</scope>
    <source>
        <strain evidence="2">DSM 18733</strain>
    </source>
</reference>
<accession>A0A1H7KR00</accession>
<dbReference type="Proteomes" id="UP000199421">
    <property type="component" value="Unassembled WGS sequence"/>
</dbReference>
<evidence type="ECO:0000313" key="2">
    <source>
        <dbReference type="Proteomes" id="UP000199421"/>
    </source>
</evidence>
<dbReference type="EMBL" id="FOAF01000001">
    <property type="protein sequence ID" value="SEK88367.1"/>
    <property type="molecule type" value="Genomic_DNA"/>
</dbReference>
<proteinExistence type="predicted"/>
<organism evidence="1 2">
    <name type="scientific">Olivibacter domesticus</name>
    <name type="common">Pseudosphingobacterium domesticum</name>
    <dbReference type="NCBI Taxonomy" id="407022"/>
    <lineage>
        <taxon>Bacteria</taxon>
        <taxon>Pseudomonadati</taxon>
        <taxon>Bacteroidota</taxon>
        <taxon>Sphingobacteriia</taxon>
        <taxon>Sphingobacteriales</taxon>
        <taxon>Sphingobacteriaceae</taxon>
        <taxon>Olivibacter</taxon>
    </lineage>
</organism>
<keyword evidence="2" id="KW-1185">Reference proteome</keyword>